<evidence type="ECO:0000313" key="1">
    <source>
        <dbReference type="EMBL" id="AAS69836.1"/>
    </source>
</evidence>
<dbReference type="Proteomes" id="UP000007037">
    <property type="component" value="Chromosome I"/>
</dbReference>
<protein>
    <submittedName>
        <fullName evidence="1">Putative lipoprotein</fullName>
    </submittedName>
</protein>
<proteinExistence type="predicted"/>
<dbReference type="HOGENOM" id="CLU_413768_0_0_12"/>
<dbReference type="KEGG" id="lic:LIC_11230"/>
<name>Q72SZ2_LEPIC</name>
<accession>Q72SZ2</accession>
<reference evidence="1 2" key="1">
    <citation type="journal article" date="2004" name="J. Bacteriol.">
        <title>Comparative genomics of two Leptospira interrogans serovars reveals novel insights into physiology and pathogenesis.</title>
        <authorList>
            <person name="Nascimento A.L."/>
            <person name="Ko A.I."/>
            <person name="Martins E.A."/>
            <person name="Monteiro-Vitorello C.B."/>
            <person name="Ho P.L."/>
            <person name="Haake D.A."/>
            <person name="Verjovski-Almeida S."/>
            <person name="Hartskeerl R.A."/>
            <person name="Marques M.V."/>
            <person name="Oliveira M.C."/>
            <person name="Menck C.F."/>
            <person name="Leite L.C."/>
            <person name="Carrer H."/>
            <person name="Coutinho L.L."/>
            <person name="Degrave W.M."/>
            <person name="Dellagostin O.A."/>
            <person name="El-Dorry H."/>
            <person name="Ferro E.S."/>
            <person name="Ferro M.I."/>
            <person name="Furlan L.R."/>
            <person name="Gamberini M."/>
            <person name="Giglioti E.A."/>
            <person name="Goes-Neto A."/>
            <person name="Goldman G.H."/>
            <person name="Goldman M.H."/>
            <person name="Harakava R."/>
            <person name="Jeronimo S.M."/>
            <person name="Junqueira-De-Azevedo I.L."/>
            <person name="Kimura E.T."/>
            <person name="Kuramae E.E."/>
            <person name="Lemos E.G."/>
            <person name="Lemos M.V."/>
            <person name="Marino C.L."/>
            <person name="Nunes L.R."/>
            <person name="De Oliveira R.C."/>
            <person name="Pereira G.G."/>
            <person name="Reis M.S."/>
            <person name="Schriefer A."/>
            <person name="Siqueira W.J."/>
            <person name="Sommer P."/>
            <person name="Tsai S.M."/>
            <person name="Simpson A.J."/>
            <person name="Ferro J.A."/>
            <person name="Camargo L.E."/>
            <person name="Kitajima J.P."/>
            <person name="Setubal J.C."/>
            <person name="Van Sluys M.A."/>
        </authorList>
    </citation>
    <scope>NUCLEOTIDE SEQUENCE [LARGE SCALE GENOMIC DNA]</scope>
    <source>
        <strain evidence="1 2">Fiocruz L1-130</strain>
    </source>
</reference>
<dbReference type="PROSITE" id="PS51257">
    <property type="entry name" value="PROKAR_LIPOPROTEIN"/>
    <property type="match status" value="1"/>
</dbReference>
<sequence>MILVKFMKIKRFIYPTTISLFLLISCRLRSQTIEQSWVQMPQPPSQQLLWTAPDTKLPKKLTNVIPVLFEQGLADPRGLEYRSIVVRVGSVWGSSHTIQTRGWVIDSFYAIGWNGLVYPVISIGEKQNLQSDILSIVSKDKKERAEYEKKYPGETINRSRYSYSAFPEDRALSEKSLLPLKVALLLRLHEVELAETLWKSLDLFDTDENETSFKDPYLLLIQDLVWAHFDRAVCAHMRGDTSIAFTSASILSKLQKTVDLEAKKRGFQESITPIHDVLASLPELLSDEERRLKTPRNKDVSTLLNELSDNPIVKTKVLIELLDEISARQSGQPGGVYLGEDPILKELIRVGEPAVELLLTCLEKDSRLTRSVSFHRDFFRTRRFIPVSEAAYIALREILQIHNFGKEDDWKGRGVEGQAEIAAKIRAYWNQYKGMPYSERLYKILADDQAGGESWLEAANSIVQTAGKSLRGKNSPSVSTLMRKRVKDLFAAEEFGSSGSCDMVLILADWDLQAALPLLREQYQIMKSSGYTSFYIVEITKKRIQAKDLSALPEYALWLDKVNPKELRSSIEKPIALLWENPTHPSMIEAGRKIFLQNSSWRSYLERDGIIEDLIEVELSKKAPLLFAPFREYLLQKLSDKKDFGTVTLKKDGELEILTDTRSIGTRFDTNDPLAPAEGTRFKFRVCDYYAWYFVREVKGWTQFMLYWPEVTRDQTIEKIKTKLKTLYK</sequence>
<dbReference type="AlphaFoldDB" id="Q72SZ2"/>
<evidence type="ECO:0000313" key="2">
    <source>
        <dbReference type="Proteomes" id="UP000007037"/>
    </source>
</evidence>
<gene>
    <name evidence="1" type="ordered locus">LIC_11230</name>
</gene>
<keyword evidence="1" id="KW-0449">Lipoprotein</keyword>
<organism evidence="1 2">
    <name type="scientific">Leptospira interrogans serogroup Icterohaemorrhagiae serovar copenhageni (strain Fiocruz L1-130)</name>
    <dbReference type="NCBI Taxonomy" id="267671"/>
    <lineage>
        <taxon>Bacteria</taxon>
        <taxon>Pseudomonadati</taxon>
        <taxon>Spirochaetota</taxon>
        <taxon>Spirochaetia</taxon>
        <taxon>Leptospirales</taxon>
        <taxon>Leptospiraceae</taxon>
        <taxon>Leptospira</taxon>
    </lineage>
</organism>
<dbReference type="EMBL" id="AE016823">
    <property type="protein sequence ID" value="AAS69836.1"/>
    <property type="molecule type" value="Genomic_DNA"/>
</dbReference>